<proteinExistence type="predicted"/>
<name>A0A1D8GCL6_9FIRM</name>
<dbReference type="RefSeq" id="WP_069974212.1">
    <property type="nucleotide sequence ID" value="NZ_CP017269.1"/>
</dbReference>
<evidence type="ECO:0000313" key="3">
    <source>
        <dbReference type="Proteomes" id="UP000095743"/>
    </source>
</evidence>
<reference evidence="2 3" key="1">
    <citation type="submission" date="2016-09" db="EMBL/GenBank/DDBJ databases">
        <title>Genomic analysis reveals versatility of anaerobic energy metabolism of Geosporobacter ferrireducens IRF9 of phylum Firmicutes.</title>
        <authorList>
            <person name="Kim S.-J."/>
        </authorList>
    </citation>
    <scope>NUCLEOTIDE SEQUENCE [LARGE SCALE GENOMIC DNA]</scope>
    <source>
        <strain evidence="2 3">IRF9</strain>
    </source>
</reference>
<feature type="chain" id="PRO_5038523155" description="Lipoprotein" evidence="1">
    <location>
        <begin position="20"/>
        <end position="148"/>
    </location>
</feature>
<keyword evidence="3" id="KW-1185">Reference proteome</keyword>
<dbReference type="AlphaFoldDB" id="A0A1D8GCL6"/>
<dbReference type="STRING" id="1424294.Gferi_02895"/>
<accession>A0A1D8GCL6</accession>
<evidence type="ECO:0000313" key="2">
    <source>
        <dbReference type="EMBL" id="AOT68636.1"/>
    </source>
</evidence>
<evidence type="ECO:0008006" key="4">
    <source>
        <dbReference type="Google" id="ProtNLM"/>
    </source>
</evidence>
<dbReference type="OrthoDB" id="2067368at2"/>
<dbReference type="EMBL" id="CP017269">
    <property type="protein sequence ID" value="AOT68636.1"/>
    <property type="molecule type" value="Genomic_DNA"/>
</dbReference>
<protein>
    <recommendedName>
        <fullName evidence="4">Lipoprotein</fullName>
    </recommendedName>
</protein>
<keyword evidence="1" id="KW-0732">Signal</keyword>
<dbReference type="Proteomes" id="UP000095743">
    <property type="component" value="Chromosome"/>
</dbReference>
<dbReference type="PROSITE" id="PS51257">
    <property type="entry name" value="PROKAR_LIPOPROTEIN"/>
    <property type="match status" value="1"/>
</dbReference>
<gene>
    <name evidence="2" type="ORF">Gferi_02895</name>
</gene>
<sequence>MKKISQYALILTLSASLLAGCANTEAAPKDQPEDISGIHLNIDEAMKEKEINFENVKSVEMFDLDDKQIDIHYDEKDIKDIATAYNKSEITYDPYVMMISGKQMRITLKDDTTINIHSYGSTTHVVASGENISYHLVSPEIAEILLGE</sequence>
<evidence type="ECO:0000256" key="1">
    <source>
        <dbReference type="SAM" id="SignalP"/>
    </source>
</evidence>
<feature type="signal peptide" evidence="1">
    <location>
        <begin position="1"/>
        <end position="19"/>
    </location>
</feature>
<organism evidence="2 3">
    <name type="scientific">Geosporobacter ferrireducens</name>
    <dbReference type="NCBI Taxonomy" id="1424294"/>
    <lineage>
        <taxon>Bacteria</taxon>
        <taxon>Bacillati</taxon>
        <taxon>Bacillota</taxon>
        <taxon>Clostridia</taxon>
        <taxon>Peptostreptococcales</taxon>
        <taxon>Thermotaleaceae</taxon>
        <taxon>Geosporobacter</taxon>
    </lineage>
</organism>
<dbReference type="KEGG" id="gfe:Gferi_02895"/>